<evidence type="ECO:0000313" key="2">
    <source>
        <dbReference type="Proteomes" id="UP001189429"/>
    </source>
</evidence>
<keyword evidence="2" id="KW-1185">Reference proteome</keyword>
<gene>
    <name evidence="1" type="ORF">PCOR1329_LOCUS30714</name>
</gene>
<name>A0ABN9SM15_9DINO</name>
<organism evidence="1 2">
    <name type="scientific">Prorocentrum cordatum</name>
    <dbReference type="NCBI Taxonomy" id="2364126"/>
    <lineage>
        <taxon>Eukaryota</taxon>
        <taxon>Sar</taxon>
        <taxon>Alveolata</taxon>
        <taxon>Dinophyceae</taxon>
        <taxon>Prorocentrales</taxon>
        <taxon>Prorocentraceae</taxon>
        <taxon>Prorocentrum</taxon>
    </lineage>
</organism>
<evidence type="ECO:0008006" key="3">
    <source>
        <dbReference type="Google" id="ProtNLM"/>
    </source>
</evidence>
<comment type="caution">
    <text evidence="1">The sequence shown here is derived from an EMBL/GenBank/DDBJ whole genome shotgun (WGS) entry which is preliminary data.</text>
</comment>
<dbReference type="EMBL" id="CAUYUJ010011891">
    <property type="protein sequence ID" value="CAK0832831.1"/>
    <property type="molecule type" value="Genomic_DNA"/>
</dbReference>
<sequence length="332" mass="37154">MERPGQAPSREGDAEAAAAPVQQPLTGDHGVFNNPLTADVDGTQCRDSTLGVDGVKWAFAPYFRDAVFGPHVDENITLSRWPSLYTAQHLLYDCKTANDCPKRRTHIANVVSQMRHQKECVELIHKREKATGSRYDIVVKVRDNTIALRPVVPEKLFSIREVVLKHCNWWGGVHDKVMALPREYLESSLGATYPSMLGVMNDDPPNPKYHQMTRAENTEQVVLFTLTANRVPFRQMEFEIGDRAGADYLPFVDGRCYPSADPGGEARWCIVSHCKDCWPSAPWTYDATCEIAVTGQEVPPPGGTVANRENASFEQTLAVPDPERECLKPIYR</sequence>
<evidence type="ECO:0000313" key="1">
    <source>
        <dbReference type="EMBL" id="CAK0832831.1"/>
    </source>
</evidence>
<accession>A0ABN9SM15</accession>
<reference evidence="1" key="1">
    <citation type="submission" date="2023-10" db="EMBL/GenBank/DDBJ databases">
        <authorList>
            <person name="Chen Y."/>
            <person name="Shah S."/>
            <person name="Dougan E. K."/>
            <person name="Thang M."/>
            <person name="Chan C."/>
        </authorList>
    </citation>
    <scope>NUCLEOTIDE SEQUENCE [LARGE SCALE GENOMIC DNA]</scope>
</reference>
<protein>
    <recommendedName>
        <fullName evidence="3">Decapping nuclease</fullName>
    </recommendedName>
</protein>
<proteinExistence type="predicted"/>
<dbReference type="Proteomes" id="UP001189429">
    <property type="component" value="Unassembled WGS sequence"/>
</dbReference>